<dbReference type="Gene3D" id="1.10.150.20">
    <property type="entry name" value="5' to 3' exonuclease, C-terminal subdomain"/>
    <property type="match status" value="1"/>
</dbReference>
<dbReference type="GO" id="GO:0004518">
    <property type="term" value="F:nuclease activity"/>
    <property type="evidence" value="ECO:0007669"/>
    <property type="project" value="InterPro"/>
</dbReference>
<dbReference type="CDD" id="cd12091">
    <property type="entry name" value="FANCM_ID"/>
    <property type="match status" value="1"/>
</dbReference>
<keyword evidence="4" id="KW-0378">Hydrolase</keyword>
<comment type="subcellular location">
    <subcellularLocation>
        <location evidence="1">Nucleus</location>
    </subcellularLocation>
</comment>
<feature type="region of interest" description="Disordered" evidence="8">
    <location>
        <begin position="1853"/>
        <end position="1911"/>
    </location>
</feature>
<proteinExistence type="inferred from homology"/>
<evidence type="ECO:0000256" key="1">
    <source>
        <dbReference type="ARBA" id="ARBA00004123"/>
    </source>
</evidence>
<dbReference type="Pfam" id="PF02732">
    <property type="entry name" value="ERCC4"/>
    <property type="match status" value="1"/>
</dbReference>
<keyword evidence="6" id="KW-0067">ATP-binding</keyword>
<dbReference type="GO" id="GO:0036297">
    <property type="term" value="P:interstrand cross-link repair"/>
    <property type="evidence" value="ECO:0007669"/>
    <property type="project" value="TreeGrafter"/>
</dbReference>
<dbReference type="CDD" id="cd18033">
    <property type="entry name" value="DEXDc_FANCM"/>
    <property type="match status" value="1"/>
</dbReference>
<feature type="compositionally biased region" description="Acidic residues" evidence="8">
    <location>
        <begin position="2079"/>
        <end position="2089"/>
    </location>
</feature>
<feature type="compositionally biased region" description="Low complexity" evidence="8">
    <location>
        <begin position="2365"/>
        <end position="2374"/>
    </location>
</feature>
<feature type="region of interest" description="Disordered" evidence="8">
    <location>
        <begin position="1"/>
        <end position="55"/>
    </location>
</feature>
<feature type="region of interest" description="Disordered" evidence="8">
    <location>
        <begin position="2058"/>
        <end position="2107"/>
    </location>
</feature>
<dbReference type="EMBL" id="CACRXK020000393">
    <property type="protein sequence ID" value="CAB3981468.1"/>
    <property type="molecule type" value="Genomic_DNA"/>
</dbReference>
<dbReference type="SUPFAM" id="SSF52540">
    <property type="entry name" value="P-loop containing nucleoside triphosphate hydrolases"/>
    <property type="match status" value="1"/>
</dbReference>
<evidence type="ECO:0000256" key="6">
    <source>
        <dbReference type="ARBA" id="ARBA00022840"/>
    </source>
</evidence>
<dbReference type="SUPFAM" id="SSF47781">
    <property type="entry name" value="RuvA domain 2-like"/>
    <property type="match status" value="1"/>
</dbReference>
<keyword evidence="3" id="KW-0547">Nucleotide-binding</keyword>
<evidence type="ECO:0000313" key="9">
    <source>
        <dbReference type="EMBL" id="CAB3981468.1"/>
    </source>
</evidence>
<dbReference type="GO" id="GO:0005634">
    <property type="term" value="C:nucleus"/>
    <property type="evidence" value="ECO:0007669"/>
    <property type="project" value="UniProtKB-SubCell"/>
</dbReference>
<feature type="compositionally biased region" description="Polar residues" evidence="8">
    <location>
        <begin position="2339"/>
        <end position="2362"/>
    </location>
</feature>
<dbReference type="Proteomes" id="UP001152795">
    <property type="component" value="Unassembled WGS sequence"/>
</dbReference>
<dbReference type="InterPro" id="IPR039686">
    <property type="entry name" value="FANCM/Mph1-like_ID"/>
</dbReference>
<comment type="caution">
    <text evidence="9">The sequence shown here is derived from an EMBL/GenBank/DDBJ whole genome shotgun (WGS) entry which is preliminary data.</text>
</comment>
<dbReference type="Pfam" id="PF00271">
    <property type="entry name" value="Helicase_C"/>
    <property type="match status" value="1"/>
</dbReference>
<feature type="compositionally biased region" description="Acidic residues" evidence="8">
    <location>
        <begin position="855"/>
        <end position="864"/>
    </location>
</feature>
<feature type="compositionally biased region" description="Basic and acidic residues" evidence="8">
    <location>
        <begin position="2379"/>
        <end position="2415"/>
    </location>
</feature>
<dbReference type="GO" id="GO:0009378">
    <property type="term" value="F:four-way junction helicase activity"/>
    <property type="evidence" value="ECO:0007669"/>
    <property type="project" value="TreeGrafter"/>
</dbReference>
<dbReference type="GO" id="GO:0043138">
    <property type="term" value="F:3'-5' DNA helicase activity"/>
    <property type="evidence" value="ECO:0007669"/>
    <property type="project" value="InterPro"/>
</dbReference>
<dbReference type="InterPro" id="IPR011335">
    <property type="entry name" value="Restrct_endonuc-II-like"/>
</dbReference>
<evidence type="ECO:0000256" key="3">
    <source>
        <dbReference type="ARBA" id="ARBA00022741"/>
    </source>
</evidence>
<feature type="compositionally biased region" description="Polar residues" evidence="8">
    <location>
        <begin position="1"/>
        <end position="19"/>
    </location>
</feature>
<dbReference type="GO" id="GO:0016787">
    <property type="term" value="F:hydrolase activity"/>
    <property type="evidence" value="ECO:0007669"/>
    <property type="project" value="UniProtKB-KW"/>
</dbReference>
<dbReference type="InterPro" id="IPR006935">
    <property type="entry name" value="Helicase/UvrB_N"/>
</dbReference>
<feature type="compositionally biased region" description="Polar residues" evidence="8">
    <location>
        <begin position="1440"/>
        <end position="1450"/>
    </location>
</feature>
<keyword evidence="10" id="KW-1185">Reference proteome</keyword>
<dbReference type="OrthoDB" id="6513042at2759"/>
<dbReference type="Pfam" id="PF04851">
    <property type="entry name" value="ResIII"/>
    <property type="match status" value="1"/>
</dbReference>
<evidence type="ECO:0000256" key="5">
    <source>
        <dbReference type="ARBA" id="ARBA00022806"/>
    </source>
</evidence>
<keyword evidence="7" id="KW-0539">Nucleus</keyword>
<dbReference type="Gene3D" id="3.40.50.10130">
    <property type="match status" value="1"/>
</dbReference>
<dbReference type="PROSITE" id="PS51194">
    <property type="entry name" value="HELICASE_CTER"/>
    <property type="match status" value="1"/>
</dbReference>
<dbReference type="GO" id="GO:0045003">
    <property type="term" value="P:double-strand break repair via synthesis-dependent strand annealing"/>
    <property type="evidence" value="ECO:0007669"/>
    <property type="project" value="TreeGrafter"/>
</dbReference>
<dbReference type="CDD" id="cd20077">
    <property type="entry name" value="XPF_nuclease_FANCM"/>
    <property type="match status" value="1"/>
</dbReference>
<dbReference type="InterPro" id="IPR047418">
    <property type="entry name" value="XPF_nuclease_FANCM"/>
</dbReference>
<feature type="compositionally biased region" description="Low complexity" evidence="8">
    <location>
        <begin position="2319"/>
        <end position="2333"/>
    </location>
</feature>
<feature type="compositionally biased region" description="Acidic residues" evidence="8">
    <location>
        <begin position="1878"/>
        <end position="1887"/>
    </location>
</feature>
<gene>
    <name evidence="9" type="ORF">PACLA_8A006190</name>
</gene>
<reference evidence="9" key="1">
    <citation type="submission" date="2020-04" db="EMBL/GenBank/DDBJ databases">
        <authorList>
            <person name="Alioto T."/>
            <person name="Alioto T."/>
            <person name="Gomez Garrido J."/>
        </authorList>
    </citation>
    <scope>NUCLEOTIDE SEQUENCE</scope>
    <source>
        <strain evidence="9">A484AB</strain>
    </source>
</reference>
<feature type="compositionally biased region" description="Basic and acidic residues" evidence="8">
    <location>
        <begin position="971"/>
        <end position="986"/>
    </location>
</feature>
<dbReference type="GO" id="GO:0005524">
    <property type="term" value="F:ATP binding"/>
    <property type="evidence" value="ECO:0007669"/>
    <property type="project" value="UniProtKB-KW"/>
</dbReference>
<feature type="compositionally biased region" description="Polar residues" evidence="8">
    <location>
        <begin position="27"/>
        <end position="37"/>
    </location>
</feature>
<dbReference type="PANTHER" id="PTHR14025:SF20">
    <property type="entry name" value="FANCONI ANEMIA GROUP M PROTEIN"/>
    <property type="match status" value="1"/>
</dbReference>
<feature type="region of interest" description="Disordered" evidence="8">
    <location>
        <begin position="1923"/>
        <end position="1987"/>
    </location>
</feature>
<dbReference type="Gene3D" id="3.40.50.300">
    <property type="entry name" value="P-loop containing nucleotide triphosphate hydrolases"/>
    <property type="match status" value="2"/>
</dbReference>
<dbReference type="Pfam" id="PF16783">
    <property type="entry name" value="FANCM-MHF_bd"/>
    <property type="match status" value="1"/>
</dbReference>
<evidence type="ECO:0000256" key="2">
    <source>
        <dbReference type="ARBA" id="ARBA00009889"/>
    </source>
</evidence>
<protein>
    <submittedName>
        <fullName evidence="9">Fanconi anemia group M -like</fullName>
    </submittedName>
</protein>
<dbReference type="InterPro" id="IPR044749">
    <property type="entry name" value="FANCM_DEXDc"/>
</dbReference>
<dbReference type="SUPFAM" id="SSF52980">
    <property type="entry name" value="Restriction endonuclease-like"/>
    <property type="match status" value="1"/>
</dbReference>
<dbReference type="GO" id="GO:0000400">
    <property type="term" value="F:four-way junction DNA binding"/>
    <property type="evidence" value="ECO:0007669"/>
    <property type="project" value="TreeGrafter"/>
</dbReference>
<feature type="region of interest" description="Disordered" evidence="8">
    <location>
        <begin position="1069"/>
        <end position="1112"/>
    </location>
</feature>
<feature type="region of interest" description="Disordered" evidence="8">
    <location>
        <begin position="1130"/>
        <end position="1149"/>
    </location>
</feature>
<dbReference type="InterPro" id="IPR031879">
    <property type="entry name" value="FANCM-MHF-bd"/>
</dbReference>
<dbReference type="CDD" id="cd18801">
    <property type="entry name" value="SF2_C_FANCM_Hef"/>
    <property type="match status" value="1"/>
</dbReference>
<dbReference type="InterPro" id="IPR014001">
    <property type="entry name" value="Helicase_ATP-bd"/>
</dbReference>
<feature type="region of interest" description="Disordered" evidence="8">
    <location>
        <begin position="836"/>
        <end position="1016"/>
    </location>
</feature>
<feature type="region of interest" description="Disordered" evidence="8">
    <location>
        <begin position="1434"/>
        <end position="1463"/>
    </location>
</feature>
<dbReference type="InterPro" id="IPR006166">
    <property type="entry name" value="ERCC4_domain"/>
</dbReference>
<evidence type="ECO:0000256" key="7">
    <source>
        <dbReference type="ARBA" id="ARBA00023242"/>
    </source>
</evidence>
<organism evidence="9 10">
    <name type="scientific">Paramuricea clavata</name>
    <name type="common">Red gorgonian</name>
    <name type="synonym">Violescent sea-whip</name>
    <dbReference type="NCBI Taxonomy" id="317549"/>
    <lineage>
        <taxon>Eukaryota</taxon>
        <taxon>Metazoa</taxon>
        <taxon>Cnidaria</taxon>
        <taxon>Anthozoa</taxon>
        <taxon>Octocorallia</taxon>
        <taxon>Malacalcyonacea</taxon>
        <taxon>Plexauridae</taxon>
        <taxon>Paramuricea</taxon>
    </lineage>
</organism>
<comment type="similarity">
    <text evidence="2">Belongs to the DEAD box helicase family. DEAH subfamily. FANCM sub-subfamily.</text>
</comment>
<dbReference type="PROSITE" id="PS51192">
    <property type="entry name" value="HELICASE_ATP_BIND_1"/>
    <property type="match status" value="1"/>
</dbReference>
<evidence type="ECO:0000313" key="10">
    <source>
        <dbReference type="Proteomes" id="UP001152795"/>
    </source>
</evidence>
<dbReference type="FunFam" id="3.40.50.300:FF:000861">
    <property type="entry name" value="Fanconi anemia, complementation group M"/>
    <property type="match status" value="1"/>
</dbReference>
<dbReference type="SMART" id="SM00490">
    <property type="entry name" value="HELICc"/>
    <property type="match status" value="1"/>
</dbReference>
<feature type="region of interest" description="Disordered" evidence="8">
    <location>
        <begin position="2308"/>
        <end position="2449"/>
    </location>
</feature>
<feature type="compositionally biased region" description="Polar residues" evidence="8">
    <location>
        <begin position="2416"/>
        <end position="2446"/>
    </location>
</feature>
<dbReference type="SMART" id="SM00891">
    <property type="entry name" value="ERCC4"/>
    <property type="match status" value="1"/>
</dbReference>
<keyword evidence="5" id="KW-0347">Helicase</keyword>
<feature type="compositionally biased region" description="Basic and acidic residues" evidence="8">
    <location>
        <begin position="867"/>
        <end position="887"/>
    </location>
</feature>
<accession>A0A6S7FPG3</accession>
<sequence length="2792" mass="313444">MNKCNRSSGQKTLFQTWNKQTKKPEKQNSTSLFETWGTSTTSTSAAHQEKREDRESLEDLITIGGDDDDELLAAVDQMEECENAKNNHDVCNLSFSAGTNDDGCDVIPGFDCSAGNSWIYPTNYPVRDYQFNIVQKALFHNTLVTLPTGLGKTFIAAVVMYNFYRWYPQGKIIFMAPTKPLVAQQIDACYNIMGIPRQDTAEMTGNMAPTKRENAWKEKRVFFLTPQVFQNDLSRGSCRADDVVCLVFDEAHKALGNHSYCQVVREVLGYTQNFRVLALSATPGDGIKAVQQVISNLLVSNIELRSEDSVDIKPYTHQRQVEKIVIKLGDELEFFKTKFLRVLTVVVSRLFGYQALWTRDAARVNKCMLLAAREQFRKKCAAGQQPRHQIGPIEGDFAVALSLYHGYDLLMQHGLLPFYNFIKGIVDGSKGTSRAKTELTRNPDFVGILDDLRDQIEPEQLNNNTNGSNVKPSFIGHPKLVKLKDIVLEHFRACKNTPHAGNTKGSRVMIFSQFRDSVQEITRMLSAYKPLVNVMSFIGQQSKGTTSKGLTQKEQLEVIRQFRNGGYNTLVATCVGEEGLDIGEVDLIVCFDASASPIRLVQRMGRTGRKRDGRIIVLVTEGKEEQIYQRSQRNKSNIHKTILESARTLDLYMENPRMIPKNIKPVCQKMFITVDAISPKNKRKSAKAARISTDGNIKKLLTACSRTGFLSSQELRYWNDNFKLPHHEAGLTSSKTTPIRPRGPQATGERYIQTELALSLTEWTAWQTPLQQVHFVNHSKRSRLFAEILDFCDFRRDCGDDDDSYDLEMQSFLNREDIMEPGEMEDAACVLENADKKKTKAQGGRKGDDVVVVNDSEDDGEDGSDNMMEKKDNDKTSKKDCSRKGKSTDFSLDSDDDGHDDITRKKNGRNNTNRAREGSSNMAGKSNESSRKRKSTDFGSDVDDDFEDVLVNAPEKTTKVDQNQPHCDPFLGRKPEKISPAKKQLEPSHSLAKKQSESSNFFRKNPSKCGHTLTNNQLESIRSLKKNQSESNLRIKNQSKCVTTEKNASDEPETAPCFIENHSEFSQERNDNVLGSDNDLSDLLDIPSSQRQRKIPRGQKPKGLKPDGVVSEILPDAPSLDTLLDLSASNAGEGQKDHSDFQEGESDNDFFPTMFTETPRSSKGKIYNNISKHIVQSNQIVLGKRKSFGEISDKECDIFGIKKGDISAKLSTSKKLENMGKQEVFEKPNNSISVDKSMFRRTSGGSVKVDGLQERESLGNALVRNRNVEAADKVTGGDDAARIASFNERTFEKEMFELEDKIQDGGLEHRTERDHLDKEGSPVFGSGLVCDTGSRKNDDVDFDFSQELANSFFEDGDNEICRALCDIQSPCLFDDGFESNTEQPSKLQGAIKRFSHGNLNSEVQNIDTKKSNFQTPNLFDVDVLENMSENDYTEKISKPQRANQHSSPKNENIDTKKHNVQTPRLFDDEEVENKDSEKRTMELHNRGKRLTPRSLYLEGDDLSAKKEDCGKNIVEKLRKPLLENNTDSKITNESIKFKSRVNESSLSRIRSFSFTKPDIDQSKSLKDMTSDSRDEHIHIPGEYAHDVVAPTPYRVKRRTSCFGKVDKTRSFRGESFSMKSVCSEKGESNEIKTCQNRRSMLKLKSKEMKENLKSSQGVLVDAETLTSSLFGGAANKEKATTRTDRTLEAIPSLSQNRKNNFTINVCPKLVEGIESSSNETKSDKPLTPLAKLSVKKNSLSAKNANKADFIQPQVAEPFYTSVGSSFQHGLTDEEIDIVCLTASTKSNSSFPCKERNSVCLQDEHGNKEHVDNDEILKEKSIFKSPPQADRKSVSGFITCGSNKNVSGAECEEDLRESVEDSPLVTKGKMRSNNKVLESDEEYGDESSDNNGEYGEERQVTNELEADFQDEASVVFTREVQEISDSDDQFDQPRKVKRKRKLPVHGQSKENKPKKRRPLLDDFLDDEAEVSEDEMNDTHGSSNDEDGLEEMEDSFIDDRSQLTQRSPLTAMKHKRKDKSANMMDIYRTSLLTPHRQQLRFQTPTFHRYKNRYKLVYDKNPPARNTFTSPTDDDNHYDVSMETEESDEDTMVEERDVADPPSVSPEESQIVLRKNRRGKKRVLAESFFNSPEAPDSEHQTKLCEPQTKLCEPQTKLCERETKLSEQNKSLGPTQGVCVKAKDTKNISAIYSKKSCSIAADNAIFKRPGAIFKCPGNTAPVSGNRRLNGTTEFSNGYAGDNENIDDILAVLNDCDDESLMMEMNALPSLASALEDSALGKIGDTENTSAIPLRTFSRKTADYSSNNSYRATINTDVRKPERTCGNTRGGNTNTNYDRNNETSSLSKKPNLSGSLQHNSNNRQLFGTRSPASSSSFNSNTLDRQQKSRNDSNDQHRNLKCNETEMSKAKNGDCVEKRSVTESNPSNVQQKSRIGLSSGQKFHSGSKTLNNIDGGVRTNVKQNLNSNNYTRFGDSVKLNDYYEIKCKPNETLSASRTANKQKDISPVFPPLSTITSAKDKTSYVHVLPEKTTGQVSSFEQTKLDTSKAETEISVNPAKVDSPALTAAQRDKNKLTILVGSKEVSNCQIVSFLRRKHNIKTVVSQITGCDYIVSTRMAVERKFVSDISNQSNYNKLIARIRELCDLYDRPCVVIEGDRVKNGETRVKCEVRSKYFDRILACLAQTHIKVLFSDGQESTSDILALLAQAEEKKNRAIIYPLPLSKDKEQIVKFLSSIPRTSYITAISLCYHNKTLQEIINSSAEELVKRVKTLSVKRANDILKFLQHGFSADMVNSGNT</sequence>
<feature type="compositionally biased region" description="Low complexity" evidence="8">
    <location>
        <begin position="1072"/>
        <end position="1089"/>
    </location>
</feature>
<name>A0A6S7FPG3_PARCT</name>
<dbReference type="Gene3D" id="1.20.1320.20">
    <property type="entry name" value="hef helicase domain"/>
    <property type="match status" value="1"/>
</dbReference>
<evidence type="ECO:0000256" key="8">
    <source>
        <dbReference type="SAM" id="MobiDB-lite"/>
    </source>
</evidence>
<dbReference type="InterPro" id="IPR001650">
    <property type="entry name" value="Helicase_C-like"/>
</dbReference>
<feature type="compositionally biased region" description="Basic residues" evidence="8">
    <location>
        <begin position="1091"/>
        <end position="1103"/>
    </location>
</feature>
<dbReference type="InterPro" id="IPR027417">
    <property type="entry name" value="P-loop_NTPase"/>
</dbReference>
<dbReference type="PANTHER" id="PTHR14025">
    <property type="entry name" value="FANCONI ANEMIA GROUP M FANCM FAMILY MEMBER"/>
    <property type="match status" value="1"/>
</dbReference>
<feature type="compositionally biased region" description="Acidic residues" evidence="8">
    <location>
        <begin position="1961"/>
        <end position="1974"/>
    </location>
</feature>
<dbReference type="InterPro" id="IPR010994">
    <property type="entry name" value="RuvA_2-like"/>
</dbReference>
<evidence type="ECO:0000256" key="4">
    <source>
        <dbReference type="ARBA" id="ARBA00022801"/>
    </source>
</evidence>
<feature type="compositionally biased region" description="Polar residues" evidence="8">
    <location>
        <begin position="918"/>
        <end position="927"/>
    </location>
</feature>
<dbReference type="SMART" id="SM00487">
    <property type="entry name" value="DEXDc"/>
    <property type="match status" value="1"/>
</dbReference>